<feature type="transmembrane region" description="Helical" evidence="2">
    <location>
        <begin position="266"/>
        <end position="283"/>
    </location>
</feature>
<gene>
    <name evidence="3" type="ORF">QP027_03040</name>
</gene>
<protein>
    <submittedName>
        <fullName evidence="3">DUF6350 family protein</fullName>
    </submittedName>
</protein>
<feature type="transmembrane region" description="Helical" evidence="2">
    <location>
        <begin position="295"/>
        <end position="319"/>
    </location>
</feature>
<name>A0ABY8VH23_9CORY</name>
<feature type="transmembrane region" description="Helical" evidence="2">
    <location>
        <begin position="325"/>
        <end position="348"/>
    </location>
</feature>
<dbReference type="Pfam" id="PF19877">
    <property type="entry name" value="DUF6350"/>
    <property type="match status" value="1"/>
</dbReference>
<keyword evidence="4" id="KW-1185">Reference proteome</keyword>
<organism evidence="3 4">
    <name type="scientific">Corynebacterium breve</name>
    <dbReference type="NCBI Taxonomy" id="3049799"/>
    <lineage>
        <taxon>Bacteria</taxon>
        <taxon>Bacillati</taxon>
        <taxon>Actinomycetota</taxon>
        <taxon>Actinomycetes</taxon>
        <taxon>Mycobacteriales</taxon>
        <taxon>Corynebacteriaceae</taxon>
        <taxon>Corynebacterium</taxon>
    </lineage>
</organism>
<keyword evidence="2" id="KW-0472">Membrane</keyword>
<feature type="transmembrane region" description="Helical" evidence="2">
    <location>
        <begin position="240"/>
        <end position="260"/>
    </location>
</feature>
<feature type="compositionally biased region" description="Acidic residues" evidence="1">
    <location>
        <begin position="377"/>
        <end position="421"/>
    </location>
</feature>
<feature type="region of interest" description="Disordered" evidence="1">
    <location>
        <begin position="377"/>
        <end position="436"/>
    </location>
</feature>
<keyword evidence="2" id="KW-1133">Transmembrane helix</keyword>
<dbReference type="EMBL" id="CP126969">
    <property type="protein sequence ID" value="WIM68387.1"/>
    <property type="molecule type" value="Genomic_DNA"/>
</dbReference>
<evidence type="ECO:0000256" key="2">
    <source>
        <dbReference type="SAM" id="Phobius"/>
    </source>
</evidence>
<dbReference type="RefSeq" id="WP_284825894.1">
    <property type="nucleotide sequence ID" value="NZ_CP126969.1"/>
</dbReference>
<feature type="transmembrane region" description="Helical" evidence="2">
    <location>
        <begin position="172"/>
        <end position="191"/>
    </location>
</feature>
<reference evidence="3 4" key="1">
    <citation type="submission" date="2023-05" db="EMBL/GenBank/DDBJ databases">
        <title>Corynebacterium suedekumii sp. nov. and Corynebacterium breve sp. nov. isolated from raw cow's milk.</title>
        <authorList>
            <person name="Baer M.K."/>
            <person name="Mehl L."/>
            <person name="Hellmuth R."/>
            <person name="Marke G."/>
            <person name="Lipski A."/>
        </authorList>
    </citation>
    <scope>NUCLEOTIDE SEQUENCE [LARGE SCALE GENOMIC DNA]</scope>
    <source>
        <strain evidence="3 4">R4</strain>
    </source>
</reference>
<feature type="transmembrane region" description="Helical" evidence="2">
    <location>
        <begin position="85"/>
        <end position="108"/>
    </location>
</feature>
<feature type="transmembrane region" description="Helical" evidence="2">
    <location>
        <begin position="203"/>
        <end position="228"/>
    </location>
</feature>
<sequence length="436" mass="46001">MAFSNLAVLLLVIVLAFAGILFAGGAFAALPMVIAEAWLVLHLVPVTYDATTLGMLPLLPALGVASLVAWRTRKSVQNRVGMKDLYTLLGLTAVIPLTLAGIAWFMLWDASKVFPVEPPAVWVTVLHPVAIHAIGMAIGMGPKLWLAIAKRSSVPEDLVAGATHALKLLGRLAVAAGIVYLILLATGYQRIDEVVSAYPSLTGFGIAGIILACLLYLPNAFIATLAVLLGGNFTIGDAQVSLFSIDLVPLPAFPLFAAIPGAASEWVLALMIVPLAGVIHFVVTRSWNATTVVATAVFVGLAVLIATYFSSGVLGVYRFSGPTPWLAGLLALAWVGLSSGIVWGAAVLRNRQARTVEPEQEPEEVLDDEVVDVEEVAAVEDDVDVDDVDVEVDESAGPADPDESVEDETGEDETMSSEGSDEVEHSSEEPESTDEK</sequence>
<accession>A0ABY8VH23</accession>
<evidence type="ECO:0000256" key="1">
    <source>
        <dbReference type="SAM" id="MobiDB-lite"/>
    </source>
</evidence>
<feature type="compositionally biased region" description="Basic and acidic residues" evidence="1">
    <location>
        <begin position="422"/>
        <end position="436"/>
    </location>
</feature>
<dbReference type="Proteomes" id="UP001225598">
    <property type="component" value="Chromosome"/>
</dbReference>
<evidence type="ECO:0000313" key="4">
    <source>
        <dbReference type="Proteomes" id="UP001225598"/>
    </source>
</evidence>
<evidence type="ECO:0000313" key="3">
    <source>
        <dbReference type="EMBL" id="WIM68387.1"/>
    </source>
</evidence>
<feature type="transmembrane region" description="Helical" evidence="2">
    <location>
        <begin position="120"/>
        <end position="141"/>
    </location>
</feature>
<dbReference type="InterPro" id="IPR045931">
    <property type="entry name" value="DUF6350"/>
</dbReference>
<proteinExistence type="predicted"/>
<feature type="transmembrane region" description="Helical" evidence="2">
    <location>
        <begin position="52"/>
        <end position="73"/>
    </location>
</feature>
<keyword evidence="2" id="KW-0812">Transmembrane</keyword>